<sequence length="859" mass="98675">MKARVMVIQDLSSSSEFYLKQKASDIAGLFLFFDQFFDSCNSNLTSPLPGHAQFPSVTPTGRRWTIEEKLVALALMKRSPKCFRFLSKIDTMLSQRTLTNLLQGVSFQSGINYHLFKDIDHCVQKDEDRLCALLFNEMDIKECLYCDIVFMLQGLYKTWKQPIAYYYYYFSHNGCKTEELLICLKQVLTATLDVSKLDVVTTICDMESSNMKALKITIQEPFFDYENHRIYTMFDPPHLLKCIIVPQTFHCRAPVTPVAKPTTQRKKGANWAEEETRIFLDLCIEHNIIKLMDGKRHRHVEIFKLVEDKMKEMGFIKTASQLQIKMKHLKEIYYKCKKNNNKSGESRTEFLYYEQMDNLLNTRPKTLAMEEDVTAGIDTSADENFVKANVRVLSPEEATALGEQETGIQIECGDVTSGEETSSNSTPSTRTTSYAKQINLFSETIVANQTQALNAMLTEHTKAVATSIAQQLQQQREWEMEVMKKEHENSTKLMQMMMNSFHHSMQMLSTPTATFYPQATQMFVPFENVERFSCDAKNKSMESPTYGTEISYLRREIFEFLKSQLNENVNAQCGIIEADVSNKLQGEYVMPKHVKESLRQLIMGMKKRWKEASRCEKYFLEKFHDWLNVPFTIATVDECAGSPETTSGGRPSTLWSDLSDRSKRRRTQKVRAEHSVDELAFATQMAMRSAKQLDASKVVKDITVGSPSKASTYLKSVERAPEEELTPAEALSLLVEYRLSKSQYNGIRAKYTEETARKFVELYPWFYMSPTVHKILIHGYKIIDSFLLPIGQMSEEAQESCNKFIKRVIEGHYPCHYAEMGTHWDGGSASRFWKKAGVFRGTERGTPELSPKSVPVHEE</sequence>
<gene>
    <name evidence="4" type="ORF">GEV33_004646</name>
</gene>
<feature type="region of interest" description="Disordered" evidence="1">
    <location>
        <begin position="642"/>
        <end position="671"/>
    </location>
</feature>
<dbReference type="Pfam" id="PF13837">
    <property type="entry name" value="Myb_DNA-bind_4"/>
    <property type="match status" value="1"/>
</dbReference>
<reference evidence="4" key="2">
    <citation type="submission" date="2021-08" db="EMBL/GenBank/DDBJ databases">
        <authorList>
            <person name="Eriksson T."/>
        </authorList>
    </citation>
    <scope>NUCLEOTIDE SEQUENCE</scope>
    <source>
        <strain evidence="4">Stoneville</strain>
        <tissue evidence="4">Whole head</tissue>
    </source>
</reference>
<evidence type="ECO:0000313" key="5">
    <source>
        <dbReference type="Proteomes" id="UP000719412"/>
    </source>
</evidence>
<dbReference type="Proteomes" id="UP000719412">
    <property type="component" value="Unassembled WGS sequence"/>
</dbReference>
<dbReference type="PANTHER" id="PTHR47595:SF1">
    <property type="entry name" value="MYB_SANT-LIKE DNA-BINDING DOMAIN-CONTAINING PROTEIN"/>
    <property type="match status" value="1"/>
</dbReference>
<evidence type="ECO:0000256" key="1">
    <source>
        <dbReference type="SAM" id="MobiDB-lite"/>
    </source>
</evidence>
<proteinExistence type="predicted"/>
<dbReference type="InterPro" id="IPR044822">
    <property type="entry name" value="Myb_DNA-bind_4"/>
</dbReference>
<accession>A0A8J6HNZ0</accession>
<evidence type="ECO:0008006" key="6">
    <source>
        <dbReference type="Google" id="ProtNLM"/>
    </source>
</evidence>
<dbReference type="Pfam" id="PF21787">
    <property type="entry name" value="TNP-like_RNaseH_N"/>
    <property type="match status" value="1"/>
</dbReference>
<dbReference type="PANTHER" id="PTHR47595">
    <property type="entry name" value="HEAT SHOCK 70 KDA PROTEIN 14"/>
    <property type="match status" value="1"/>
</dbReference>
<comment type="caution">
    <text evidence="4">The sequence shown here is derived from an EMBL/GenBank/DDBJ whole genome shotgun (WGS) entry which is preliminary data.</text>
</comment>
<name>A0A8J6HNZ0_TENMO</name>
<protein>
    <recommendedName>
        <fullName evidence="6">Transposase</fullName>
    </recommendedName>
</protein>
<evidence type="ECO:0000313" key="4">
    <source>
        <dbReference type="EMBL" id="KAH0818144.1"/>
    </source>
</evidence>
<dbReference type="EMBL" id="JABDTM020018308">
    <property type="protein sequence ID" value="KAH0818144.1"/>
    <property type="molecule type" value="Genomic_DNA"/>
</dbReference>
<reference evidence="4" key="1">
    <citation type="journal article" date="2020" name="J Insects Food Feed">
        <title>The yellow mealworm (Tenebrio molitor) genome: a resource for the emerging insects as food and feed industry.</title>
        <authorList>
            <person name="Eriksson T."/>
            <person name="Andere A."/>
            <person name="Kelstrup H."/>
            <person name="Emery V."/>
            <person name="Picard C."/>
        </authorList>
    </citation>
    <scope>NUCLEOTIDE SEQUENCE</scope>
    <source>
        <strain evidence="4">Stoneville</strain>
        <tissue evidence="4">Whole head</tissue>
    </source>
</reference>
<feature type="compositionally biased region" description="Polar residues" evidence="1">
    <location>
        <begin position="643"/>
        <end position="656"/>
    </location>
</feature>
<evidence type="ECO:0000259" key="2">
    <source>
        <dbReference type="Pfam" id="PF13837"/>
    </source>
</evidence>
<feature type="domain" description="Transposable element P transposase-like RNase H" evidence="3">
    <location>
        <begin position="148"/>
        <end position="215"/>
    </location>
</feature>
<dbReference type="Gene3D" id="1.10.10.60">
    <property type="entry name" value="Homeodomain-like"/>
    <property type="match status" value="1"/>
</dbReference>
<organism evidence="4 5">
    <name type="scientific">Tenebrio molitor</name>
    <name type="common">Yellow mealworm beetle</name>
    <dbReference type="NCBI Taxonomy" id="7067"/>
    <lineage>
        <taxon>Eukaryota</taxon>
        <taxon>Metazoa</taxon>
        <taxon>Ecdysozoa</taxon>
        <taxon>Arthropoda</taxon>
        <taxon>Hexapoda</taxon>
        <taxon>Insecta</taxon>
        <taxon>Pterygota</taxon>
        <taxon>Neoptera</taxon>
        <taxon>Endopterygota</taxon>
        <taxon>Coleoptera</taxon>
        <taxon>Polyphaga</taxon>
        <taxon>Cucujiformia</taxon>
        <taxon>Tenebrionidae</taxon>
        <taxon>Tenebrio</taxon>
    </lineage>
</organism>
<keyword evidence="5" id="KW-1185">Reference proteome</keyword>
<dbReference type="AlphaFoldDB" id="A0A8J6HNZ0"/>
<dbReference type="InterPro" id="IPR048365">
    <property type="entry name" value="TNP-like_RNaseH_N"/>
</dbReference>
<evidence type="ECO:0000259" key="3">
    <source>
        <dbReference type="Pfam" id="PF21787"/>
    </source>
</evidence>
<feature type="domain" description="Myb/SANT-like DNA-binding" evidence="2">
    <location>
        <begin position="270"/>
        <end position="359"/>
    </location>
</feature>